<keyword evidence="2" id="KW-0808">Transferase</keyword>
<keyword evidence="1" id="KW-0472">Membrane</keyword>
<keyword evidence="1" id="KW-1133">Transmembrane helix</keyword>
<keyword evidence="1" id="KW-0812">Transmembrane</keyword>
<proteinExistence type="predicted"/>
<reference evidence="2 3" key="1">
    <citation type="submission" date="2023-05" db="EMBL/GenBank/DDBJ databases">
        <title>Genome sequence of Pinibacter sp. MAH-24.</title>
        <authorList>
            <person name="Huq M.A."/>
        </authorList>
    </citation>
    <scope>NUCLEOTIDE SEQUENCE [LARGE SCALE GENOMIC DNA]</scope>
    <source>
        <strain evidence="2 3">MAH-24</strain>
    </source>
</reference>
<dbReference type="EMBL" id="JASBRG010000001">
    <property type="protein sequence ID" value="MDI3318625.1"/>
    <property type="molecule type" value="Genomic_DNA"/>
</dbReference>
<evidence type="ECO:0000256" key="1">
    <source>
        <dbReference type="SAM" id="Phobius"/>
    </source>
</evidence>
<comment type="caution">
    <text evidence="2">The sequence shown here is derived from an EMBL/GenBank/DDBJ whole genome shotgun (WGS) entry which is preliminary data.</text>
</comment>
<dbReference type="RefSeq" id="WP_282332753.1">
    <property type="nucleotide sequence ID" value="NZ_JASBRG010000001.1"/>
</dbReference>
<dbReference type="SUPFAM" id="SSF53335">
    <property type="entry name" value="S-adenosyl-L-methionine-dependent methyltransferases"/>
    <property type="match status" value="1"/>
</dbReference>
<dbReference type="Gene3D" id="3.40.50.150">
    <property type="entry name" value="Vaccinia Virus protein VP39"/>
    <property type="match status" value="1"/>
</dbReference>
<feature type="transmembrane region" description="Helical" evidence="1">
    <location>
        <begin position="240"/>
        <end position="261"/>
    </location>
</feature>
<evidence type="ECO:0000313" key="2">
    <source>
        <dbReference type="EMBL" id="MDI3318625.1"/>
    </source>
</evidence>
<dbReference type="GO" id="GO:0032259">
    <property type="term" value="P:methylation"/>
    <property type="evidence" value="ECO:0007669"/>
    <property type="project" value="UniProtKB-KW"/>
</dbReference>
<evidence type="ECO:0000313" key="3">
    <source>
        <dbReference type="Proteomes" id="UP001226434"/>
    </source>
</evidence>
<organism evidence="2 3">
    <name type="scientific">Pinibacter soli</name>
    <dbReference type="NCBI Taxonomy" id="3044211"/>
    <lineage>
        <taxon>Bacteria</taxon>
        <taxon>Pseudomonadati</taxon>
        <taxon>Bacteroidota</taxon>
        <taxon>Chitinophagia</taxon>
        <taxon>Chitinophagales</taxon>
        <taxon>Chitinophagaceae</taxon>
        <taxon>Pinibacter</taxon>
    </lineage>
</organism>
<dbReference type="Proteomes" id="UP001226434">
    <property type="component" value="Unassembled WGS sequence"/>
</dbReference>
<sequence length="284" mass="32598">MIKKIKDIVRWQLYKGLYKPGHFYSTIPNLKEVTNNSERIFTSATPAGIDLNLKEQQELLETLASFYEGFDWPVDTDGRHRYFSNNNYFNYSDAYVLYGIMRKFSPKKIVEIGSGFSSALMMDVNDRFFNGAINMNFIEPFPDRLNSLIGKGGSRPANITLIEKMVQEVPLEIFSSLQANDILFIDSSHVSKVGSDLNHILFNIIPLLKKGVLVHFHDITYPFEYPEEWIKKGMYWNEAYLLRAFLMYNNAYSILLMNSYWANKPSVSISGFGGGGSIWLQKNG</sequence>
<keyword evidence="3" id="KW-1185">Reference proteome</keyword>
<dbReference type="InterPro" id="IPR029063">
    <property type="entry name" value="SAM-dependent_MTases_sf"/>
</dbReference>
<dbReference type="GO" id="GO:0008168">
    <property type="term" value="F:methyltransferase activity"/>
    <property type="evidence" value="ECO:0007669"/>
    <property type="project" value="UniProtKB-KW"/>
</dbReference>
<protein>
    <submittedName>
        <fullName evidence="2">Class I SAM-dependent methyltransferase</fullName>
        <ecNumber evidence="2">2.1.1.-</ecNumber>
    </submittedName>
</protein>
<gene>
    <name evidence="2" type="ORF">QJ048_02515</name>
</gene>
<dbReference type="Pfam" id="PF13578">
    <property type="entry name" value="Methyltransf_24"/>
    <property type="match status" value="1"/>
</dbReference>
<dbReference type="EC" id="2.1.1.-" evidence="2"/>
<keyword evidence="2" id="KW-0489">Methyltransferase</keyword>
<name>A0ABT6R7T5_9BACT</name>
<accession>A0ABT6R7T5</accession>